<protein>
    <submittedName>
        <fullName evidence="1">Uncharacterized protein</fullName>
    </submittedName>
</protein>
<keyword evidence="2" id="KW-1185">Reference proteome</keyword>
<evidence type="ECO:0000313" key="2">
    <source>
        <dbReference type="Proteomes" id="UP000823773"/>
    </source>
</evidence>
<sequence>MFMIEHAIERRLAINNRAENLGRRLTRAQTGLFWAAFLLCRPFRPDRLLVRAVLFRT</sequence>
<reference evidence="1" key="1">
    <citation type="submission" date="2021-03" db="EMBL/GenBank/DDBJ databases">
        <title>Genomic Encyclopedia of Type Strains, Phase IV (KMG-IV): sequencing the most valuable type-strain genomes for metagenomic binning, comparative biology and taxonomic classification.</title>
        <authorList>
            <person name="Goeker M."/>
        </authorList>
    </citation>
    <scope>NUCLEOTIDE SEQUENCE</scope>
    <source>
        <strain evidence="1">DSM 18131</strain>
    </source>
</reference>
<dbReference type="Proteomes" id="UP000823773">
    <property type="component" value="Unassembled WGS sequence"/>
</dbReference>
<accession>A0ACC5SX09</accession>
<organism evidence="1 2">
    <name type="scientific">Ensifer adhaerens</name>
    <name type="common">Sinorhizobium morelense</name>
    <dbReference type="NCBI Taxonomy" id="106592"/>
    <lineage>
        <taxon>Bacteria</taxon>
        <taxon>Pseudomonadati</taxon>
        <taxon>Pseudomonadota</taxon>
        <taxon>Alphaproteobacteria</taxon>
        <taxon>Hyphomicrobiales</taxon>
        <taxon>Rhizobiaceae</taxon>
        <taxon>Sinorhizobium/Ensifer group</taxon>
        <taxon>Ensifer</taxon>
    </lineage>
</organism>
<proteinExistence type="predicted"/>
<name>A0ACC5SX09_ENSAD</name>
<evidence type="ECO:0000313" key="1">
    <source>
        <dbReference type="EMBL" id="MBP1873199.1"/>
    </source>
</evidence>
<gene>
    <name evidence="1" type="ORF">J2Z19_002914</name>
</gene>
<dbReference type="EMBL" id="JAGGJR010000004">
    <property type="protein sequence ID" value="MBP1873199.1"/>
    <property type="molecule type" value="Genomic_DNA"/>
</dbReference>
<comment type="caution">
    <text evidence="1">The sequence shown here is derived from an EMBL/GenBank/DDBJ whole genome shotgun (WGS) entry which is preliminary data.</text>
</comment>